<dbReference type="SUPFAM" id="SSF51126">
    <property type="entry name" value="Pectin lyase-like"/>
    <property type="match status" value="1"/>
</dbReference>
<protein>
    <recommendedName>
        <fullName evidence="6">Right handed beta helix domain-containing protein</fullName>
    </recommendedName>
</protein>
<evidence type="ECO:0000313" key="5">
    <source>
        <dbReference type="Proteomes" id="UP001231587"/>
    </source>
</evidence>
<keyword evidence="1" id="KW-0732">Signal</keyword>
<organism evidence="2 4">
    <name type="scientific">Formosa algae</name>
    <dbReference type="NCBI Taxonomy" id="225843"/>
    <lineage>
        <taxon>Bacteria</taxon>
        <taxon>Pseudomonadati</taxon>
        <taxon>Bacteroidota</taxon>
        <taxon>Flavobacteriia</taxon>
        <taxon>Flavobacteriales</taxon>
        <taxon>Flavobacteriaceae</taxon>
        <taxon>Formosa</taxon>
    </lineage>
</organism>
<proteinExistence type="predicted"/>
<sequence length="471" mass="51840">MKRIKLLISMCLVILITTVSQANIQNTETLNVQDDFITVSTLSDFKKYIDKDNVNVRLKAGNYQIDDAEKIRFIEVTGNNSHYDLTGVRLMVDTKLFSRTDLTKSDDGNSMYCAIEISGNHTTFEGLYIETYGDHPGMQSKNKIFNIVGEHITLKNVEVRTAGSNPYGYGSLFGLGGGDVRKMNGIRVGYPAKNVTLIGCKVHMRAMGHAIFLQGAENTLIEDCHVDGLLRTTDAILAETSGYMFEKDFYAIKPKHAHKPGYVEGTIIREDGKILPGEIISLSEDGIRMYPEYNGHKTKNTTIKSCTVFQMRRGICTGLSTSGDTVIDCVVRDCVATGFNVGNEDTLINCSANAKYAEAFGVPYTNAKNASVEMNILDSHNGMANAMLAKINGTGHHIVIKTSDDNFIPETLSIKLSVSESYGNFSAKDIMHATNIKLDNQTMAKILVYPGTENLDVDSKGEVKNLSSRKK</sequence>
<evidence type="ECO:0000313" key="2">
    <source>
        <dbReference type="EMBL" id="MBP1841246.1"/>
    </source>
</evidence>
<gene>
    <name evidence="2" type="ORF">J2Z56_003178</name>
    <name evidence="3" type="ORF">J2Z57_003288</name>
</gene>
<dbReference type="InterPro" id="IPR012334">
    <property type="entry name" value="Pectin_lyas_fold"/>
</dbReference>
<dbReference type="EMBL" id="JAGGJQ010000010">
    <property type="protein sequence ID" value="MBP1841246.1"/>
    <property type="molecule type" value="Genomic_DNA"/>
</dbReference>
<comment type="caution">
    <text evidence="2">The sequence shown here is derived from an EMBL/GenBank/DDBJ whole genome shotgun (WGS) entry which is preliminary data.</text>
</comment>
<dbReference type="InterPro" id="IPR011050">
    <property type="entry name" value="Pectin_lyase_fold/virulence"/>
</dbReference>
<evidence type="ECO:0000313" key="4">
    <source>
        <dbReference type="Proteomes" id="UP001138672"/>
    </source>
</evidence>
<dbReference type="RefSeq" id="WP_057779157.1">
    <property type="nucleotide sequence ID" value="NZ_JAGGJQ010000010.1"/>
</dbReference>
<feature type="signal peptide" evidence="1">
    <location>
        <begin position="1"/>
        <end position="22"/>
    </location>
</feature>
<dbReference type="Proteomes" id="UP001138672">
    <property type="component" value="Unassembled WGS sequence"/>
</dbReference>
<reference evidence="2" key="1">
    <citation type="submission" date="2021-03" db="EMBL/GenBank/DDBJ databases">
        <title>Genomic Encyclopedia of Type Strains, Phase IV (KMG-IV): sequencing the most valuable type-strain genomes for metagenomic binning, comparative biology and taxonomic classification.</title>
        <authorList>
            <person name="Goeker M."/>
        </authorList>
    </citation>
    <scope>NUCLEOTIDE SEQUENCE</scope>
    <source>
        <strain evidence="2">DSM 15523</strain>
        <strain evidence="3 5">DSM 16476</strain>
    </source>
</reference>
<evidence type="ECO:0000256" key="1">
    <source>
        <dbReference type="SAM" id="SignalP"/>
    </source>
</evidence>
<dbReference type="Proteomes" id="UP001231587">
    <property type="component" value="Unassembled WGS sequence"/>
</dbReference>
<evidence type="ECO:0008006" key="6">
    <source>
        <dbReference type="Google" id="ProtNLM"/>
    </source>
</evidence>
<dbReference type="Gene3D" id="2.160.20.10">
    <property type="entry name" value="Single-stranded right-handed beta-helix, Pectin lyase-like"/>
    <property type="match status" value="1"/>
</dbReference>
<feature type="chain" id="PRO_5040948629" description="Right handed beta helix domain-containing protein" evidence="1">
    <location>
        <begin position="23"/>
        <end position="471"/>
    </location>
</feature>
<dbReference type="EMBL" id="JAUSUU010000011">
    <property type="protein sequence ID" value="MDQ0336831.1"/>
    <property type="molecule type" value="Genomic_DNA"/>
</dbReference>
<name>A0A9X1C9J4_9FLAO</name>
<accession>A0A9X1C9J4</accession>
<keyword evidence="5" id="KW-1185">Reference proteome</keyword>
<dbReference type="OrthoDB" id="1399014at2"/>
<evidence type="ECO:0000313" key="3">
    <source>
        <dbReference type="EMBL" id="MDQ0336831.1"/>
    </source>
</evidence>
<dbReference type="AlphaFoldDB" id="A0A9X1C9J4"/>